<feature type="domain" description="Putative component of 'biosynthetic module'" evidence="5">
    <location>
        <begin position="32"/>
        <end position="216"/>
    </location>
</feature>
<comment type="similarity">
    <text evidence="1">Belongs to the peptidase S1C family.</text>
</comment>
<name>A0ABQ5NKJ9_9BACI</name>
<dbReference type="EMBL" id="BRZA01000002">
    <property type="protein sequence ID" value="GLC88887.1"/>
    <property type="molecule type" value="Genomic_DNA"/>
</dbReference>
<dbReference type="InterPro" id="IPR025647">
    <property type="entry name" value="YceG_bac"/>
</dbReference>
<evidence type="ECO:0000313" key="6">
    <source>
        <dbReference type="EMBL" id="GLC88887.1"/>
    </source>
</evidence>
<dbReference type="PANTHER" id="PTHR43343:SF3">
    <property type="entry name" value="PROTEASE DO-LIKE 8, CHLOROPLASTIC"/>
    <property type="match status" value="1"/>
</dbReference>
<organism evidence="6 7">
    <name type="scientific">Lysinibacillus piscis</name>
    <dbReference type="NCBI Taxonomy" id="2518931"/>
    <lineage>
        <taxon>Bacteria</taxon>
        <taxon>Bacillati</taxon>
        <taxon>Bacillota</taxon>
        <taxon>Bacilli</taxon>
        <taxon>Bacillales</taxon>
        <taxon>Bacillaceae</taxon>
        <taxon>Lysinibacillus</taxon>
    </lineage>
</organism>
<dbReference type="InterPro" id="IPR051201">
    <property type="entry name" value="Chloro_Bact_Ser_Proteases"/>
</dbReference>
<dbReference type="PANTHER" id="PTHR43343">
    <property type="entry name" value="PEPTIDASE S12"/>
    <property type="match status" value="1"/>
</dbReference>
<evidence type="ECO:0000256" key="3">
    <source>
        <dbReference type="ARBA" id="ARBA00022801"/>
    </source>
</evidence>
<gene>
    <name evidence="6" type="ORF">LYSBPC_20140</name>
</gene>
<dbReference type="InterPro" id="IPR043504">
    <property type="entry name" value="Peptidase_S1_PA_chymotrypsin"/>
</dbReference>
<keyword evidence="2 6" id="KW-0645">Protease</keyword>
<evidence type="ECO:0000313" key="7">
    <source>
        <dbReference type="Proteomes" id="UP001065593"/>
    </source>
</evidence>
<dbReference type="Gene3D" id="2.40.10.10">
    <property type="entry name" value="Trypsin-like serine proteases"/>
    <property type="match status" value="2"/>
</dbReference>
<dbReference type="PRINTS" id="PR00834">
    <property type="entry name" value="PROTEASES2C"/>
</dbReference>
<keyword evidence="3" id="KW-0378">Hydrolase</keyword>
<dbReference type="Pfam" id="PF14266">
    <property type="entry name" value="YceG_bac"/>
    <property type="match status" value="1"/>
</dbReference>
<proteinExistence type="inferred from homology"/>
<dbReference type="Proteomes" id="UP001065593">
    <property type="component" value="Unassembled WGS sequence"/>
</dbReference>
<evidence type="ECO:0000256" key="4">
    <source>
        <dbReference type="ARBA" id="ARBA00022825"/>
    </source>
</evidence>
<dbReference type="SUPFAM" id="SSF50494">
    <property type="entry name" value="Trypsin-like serine proteases"/>
    <property type="match status" value="1"/>
</dbReference>
<evidence type="ECO:0000256" key="1">
    <source>
        <dbReference type="ARBA" id="ARBA00010541"/>
    </source>
</evidence>
<dbReference type="InterPro" id="IPR009003">
    <property type="entry name" value="Peptidase_S1_PA"/>
</dbReference>
<accession>A0ABQ5NKJ9</accession>
<evidence type="ECO:0000259" key="5">
    <source>
        <dbReference type="Pfam" id="PF14266"/>
    </source>
</evidence>
<dbReference type="Pfam" id="PF13365">
    <property type="entry name" value="Trypsin_2"/>
    <property type="match status" value="1"/>
</dbReference>
<dbReference type="InterPro" id="IPR001940">
    <property type="entry name" value="Peptidase_S1C"/>
</dbReference>
<sequence length="448" mass="50434">MIVTTKPLKVKLKHTKEPLADFRAITSQNAAAIQKEVLFVRYIGIPQSIAQYEETLHEMERHFAANATHIAYKRLQGLDARIDPQNSQRLSVIWEKWQAIDAQLFDAKLLQQLSLGESLCHETLEWTKKIAFLRTVAMYRKTTTNATVVKNFGIKCLHWMALYLPQLFPSPTVAPKLLFMGDIKQQELFFLYFLSQLGCDICYMNTKEDIAHLDEAINSYSTLYQCEHVYTAQWHLSEMPVAPQPKSTSLPIQTTEEWSYEQLAGLSSAVVMIKVYDEDQQIICGGSGVVIHSQGYIITNFHVVAGGHYYSVLYENDTEEYWTNQLVKYHQDYDLAILKVGKQCPALPVYRHASLVRGQKIVAIGSPLGLFNSISDGIVSGFRDIRSMPMIQFTAPISNGSSGGALLDMYGRLVGLNTAGFDGGQNLNLAVPAAILYQFAEKFIEQTI</sequence>
<protein>
    <submittedName>
        <fullName evidence="6">Serine protease</fullName>
    </submittedName>
</protein>
<reference evidence="6" key="1">
    <citation type="submission" date="2022-08" db="EMBL/GenBank/DDBJ databases">
        <title>Draft genome sequence of Lysinibacillus sp. strain KH24.</title>
        <authorList>
            <person name="Kanbe H."/>
            <person name="Itoh H."/>
        </authorList>
    </citation>
    <scope>NUCLEOTIDE SEQUENCE</scope>
    <source>
        <strain evidence="6">KH24</strain>
    </source>
</reference>
<dbReference type="GO" id="GO:0008233">
    <property type="term" value="F:peptidase activity"/>
    <property type="evidence" value="ECO:0007669"/>
    <property type="project" value="UniProtKB-KW"/>
</dbReference>
<dbReference type="RefSeq" id="WP_264988639.1">
    <property type="nucleotide sequence ID" value="NZ_BRZA01000002.1"/>
</dbReference>
<comment type="caution">
    <text evidence="6">The sequence shown here is derived from an EMBL/GenBank/DDBJ whole genome shotgun (WGS) entry which is preliminary data.</text>
</comment>
<evidence type="ECO:0000256" key="2">
    <source>
        <dbReference type="ARBA" id="ARBA00022670"/>
    </source>
</evidence>
<keyword evidence="7" id="KW-1185">Reference proteome</keyword>
<keyword evidence="4" id="KW-0720">Serine protease</keyword>
<dbReference type="GO" id="GO:0006508">
    <property type="term" value="P:proteolysis"/>
    <property type="evidence" value="ECO:0007669"/>
    <property type="project" value="UniProtKB-KW"/>
</dbReference>